<evidence type="ECO:0000259" key="3">
    <source>
        <dbReference type="Pfam" id="PF00534"/>
    </source>
</evidence>
<feature type="domain" description="Glycosyltransferase subfamily 4-like N-terminal" evidence="4">
    <location>
        <begin position="13"/>
        <end position="162"/>
    </location>
</feature>
<sequence>MKIDFLINSLGGGGAERVMTTLANGFSKKHAIRLITFNKGKDFNLDKEIKSIDLHEGKIKNHTVRSILNLYNYYKYKNNRPDILISFLPPNNLIAIIIARFLGIKVIISEHTNHTAKFGKKTELIQKLSYRFSNALTVLTTFDKVHFERLGANVCVMPNPLNLPTEIEPLYKREKTILIVGALNRYESKGFDSLIKIIAPILKKNKSWKLIIAGGGDQGLFILKNLTAELDIQSQVIFKGFCKNINELMQTSQIFVLPSKFEGLPMGLMEALSNGMACIAYNCPSGPEDLIDNNINGLLIKDQDTILMSEGISKLINEKELRNKLADNAPNSMIDYSLENILDRWDALIKSVIKND</sequence>
<dbReference type="InterPro" id="IPR028098">
    <property type="entry name" value="Glyco_trans_4-like_N"/>
</dbReference>
<accession>A0A0F9XKK5</accession>
<dbReference type="AlphaFoldDB" id="A0A0F9XKK5"/>
<evidence type="ECO:0008006" key="6">
    <source>
        <dbReference type="Google" id="ProtNLM"/>
    </source>
</evidence>
<dbReference type="PANTHER" id="PTHR12526">
    <property type="entry name" value="GLYCOSYLTRANSFERASE"/>
    <property type="match status" value="1"/>
</dbReference>
<dbReference type="EMBL" id="LAZR01000044">
    <property type="protein sequence ID" value="KKN99786.1"/>
    <property type="molecule type" value="Genomic_DNA"/>
</dbReference>
<reference evidence="5" key="1">
    <citation type="journal article" date="2015" name="Nature">
        <title>Complex archaea that bridge the gap between prokaryotes and eukaryotes.</title>
        <authorList>
            <person name="Spang A."/>
            <person name="Saw J.H."/>
            <person name="Jorgensen S.L."/>
            <person name="Zaremba-Niedzwiedzka K."/>
            <person name="Martijn J."/>
            <person name="Lind A.E."/>
            <person name="van Eijk R."/>
            <person name="Schleper C."/>
            <person name="Guy L."/>
            <person name="Ettema T.J."/>
        </authorList>
    </citation>
    <scope>NUCLEOTIDE SEQUENCE</scope>
</reference>
<dbReference type="InterPro" id="IPR001296">
    <property type="entry name" value="Glyco_trans_1"/>
</dbReference>
<name>A0A0F9XKK5_9ZZZZ</name>
<evidence type="ECO:0000313" key="5">
    <source>
        <dbReference type="EMBL" id="KKN99786.1"/>
    </source>
</evidence>
<comment type="caution">
    <text evidence="5">The sequence shown here is derived from an EMBL/GenBank/DDBJ whole genome shotgun (WGS) entry which is preliminary data.</text>
</comment>
<evidence type="ECO:0000256" key="2">
    <source>
        <dbReference type="ARBA" id="ARBA00022679"/>
    </source>
</evidence>
<keyword evidence="2" id="KW-0808">Transferase</keyword>
<organism evidence="5">
    <name type="scientific">marine sediment metagenome</name>
    <dbReference type="NCBI Taxonomy" id="412755"/>
    <lineage>
        <taxon>unclassified sequences</taxon>
        <taxon>metagenomes</taxon>
        <taxon>ecological metagenomes</taxon>
    </lineage>
</organism>
<evidence type="ECO:0000259" key="4">
    <source>
        <dbReference type="Pfam" id="PF13439"/>
    </source>
</evidence>
<protein>
    <recommendedName>
        <fullName evidence="6">Glycosyl transferase family 1 domain-containing protein</fullName>
    </recommendedName>
</protein>
<proteinExistence type="predicted"/>
<dbReference type="Pfam" id="PF00534">
    <property type="entry name" value="Glycos_transf_1"/>
    <property type="match status" value="1"/>
</dbReference>
<dbReference type="Gene3D" id="3.40.50.2000">
    <property type="entry name" value="Glycogen Phosphorylase B"/>
    <property type="match status" value="2"/>
</dbReference>
<dbReference type="SUPFAM" id="SSF53756">
    <property type="entry name" value="UDP-Glycosyltransferase/glycogen phosphorylase"/>
    <property type="match status" value="1"/>
</dbReference>
<gene>
    <name evidence="5" type="ORF">LCGC14_0132070</name>
</gene>
<dbReference type="GO" id="GO:0016757">
    <property type="term" value="F:glycosyltransferase activity"/>
    <property type="evidence" value="ECO:0007669"/>
    <property type="project" value="UniProtKB-KW"/>
</dbReference>
<feature type="domain" description="Glycosyl transferase family 1" evidence="3">
    <location>
        <begin position="168"/>
        <end position="331"/>
    </location>
</feature>
<dbReference type="Pfam" id="PF13439">
    <property type="entry name" value="Glyco_transf_4"/>
    <property type="match status" value="1"/>
</dbReference>
<dbReference type="PANTHER" id="PTHR12526:SF510">
    <property type="entry name" value="D-INOSITOL 3-PHOSPHATE GLYCOSYLTRANSFERASE"/>
    <property type="match status" value="1"/>
</dbReference>
<evidence type="ECO:0000256" key="1">
    <source>
        <dbReference type="ARBA" id="ARBA00022676"/>
    </source>
</evidence>
<keyword evidence="1" id="KW-0328">Glycosyltransferase</keyword>
<dbReference type="CDD" id="cd03820">
    <property type="entry name" value="GT4_AmsD-like"/>
    <property type="match status" value="1"/>
</dbReference>